<accession>A0A250XMP2</accession>
<dbReference type="PANTHER" id="PTHR10188">
    <property type="entry name" value="L-ASPARAGINASE"/>
    <property type="match status" value="1"/>
</dbReference>
<evidence type="ECO:0000256" key="7">
    <source>
        <dbReference type="PIRSR" id="PIRSR600246-1"/>
    </source>
</evidence>
<dbReference type="STRING" id="1157962.A0A250XMP2"/>
<evidence type="ECO:0000313" key="11">
    <source>
        <dbReference type="Proteomes" id="UP000232323"/>
    </source>
</evidence>
<dbReference type="Gene3D" id="3.60.20.30">
    <property type="entry name" value="(Glycosyl)asparaginase"/>
    <property type="match status" value="1"/>
</dbReference>
<evidence type="ECO:0000256" key="9">
    <source>
        <dbReference type="PIRSR" id="PIRSR600246-3"/>
    </source>
</evidence>
<dbReference type="PANTHER" id="PTHR10188:SF6">
    <property type="entry name" value="N(4)-(BETA-N-ACETYLGLUCOSAMINYL)-L-ASPARAGINASE"/>
    <property type="match status" value="1"/>
</dbReference>
<dbReference type="SUPFAM" id="SSF56235">
    <property type="entry name" value="N-terminal nucleophile aminohydrolases (Ntn hydrolases)"/>
    <property type="match status" value="1"/>
</dbReference>
<dbReference type="GO" id="GO:0004067">
    <property type="term" value="F:asparaginase activity"/>
    <property type="evidence" value="ECO:0007669"/>
    <property type="project" value="UniProtKB-ARBA"/>
</dbReference>
<keyword evidence="6" id="KW-0068">Autocatalytic cleavage</keyword>
<keyword evidence="5" id="KW-0378">Hydrolase</keyword>
<comment type="subunit">
    <text evidence="2">Heterotetramer of two alpha and two beta chains arranged as a dimer of alpha/beta heterodimers.</text>
</comment>
<name>A0A250XMP2_9CHLO</name>
<keyword evidence="4" id="KW-0645">Protease</keyword>
<dbReference type="AlphaFoldDB" id="A0A250XMP2"/>
<evidence type="ECO:0000256" key="3">
    <source>
        <dbReference type="ARBA" id="ARBA00012879"/>
    </source>
</evidence>
<dbReference type="Pfam" id="PF01112">
    <property type="entry name" value="Asparaginase_2"/>
    <property type="match status" value="1"/>
</dbReference>
<comment type="catalytic activity">
    <reaction evidence="1">
        <text>Cleavage of a beta-linked Asp residue from the N-terminus of a polypeptide.</text>
        <dbReference type="EC" id="3.4.19.5"/>
    </reaction>
</comment>
<feature type="binding site" evidence="8">
    <location>
        <begin position="228"/>
        <end position="231"/>
    </location>
    <ligand>
        <name>substrate</name>
    </ligand>
</feature>
<dbReference type="CDD" id="cd04701">
    <property type="entry name" value="Asparaginase_2"/>
    <property type="match status" value="1"/>
</dbReference>
<dbReference type="Proteomes" id="UP000232323">
    <property type="component" value="Unassembled WGS sequence"/>
</dbReference>
<proteinExistence type="predicted"/>
<feature type="active site" description="Nucleophile" evidence="7">
    <location>
        <position position="200"/>
    </location>
</feature>
<evidence type="ECO:0000256" key="1">
    <source>
        <dbReference type="ARBA" id="ARBA00000306"/>
    </source>
</evidence>
<gene>
    <name evidence="10" type="ORF">CEUSTIGMA_g11708.t1</name>
</gene>
<dbReference type="OrthoDB" id="543439at2759"/>
<dbReference type="SMR" id="A0A250XMP2"/>
<keyword evidence="11" id="KW-1185">Reference proteome</keyword>
<evidence type="ECO:0000256" key="8">
    <source>
        <dbReference type="PIRSR" id="PIRSR600246-2"/>
    </source>
</evidence>
<sequence>MSNNELRWSIAIHGGAGAISTADTVFLKEAEEGLEKALSKGSQVLSSGGSALEAVEAAVSALEDDPSFNAGQGSVLTLNGRHELEASIMYSDGLTPVASCGACCLITRIRNPIKLARLIMEKTPHVMLAGPEAEHLADKHGLQSVDSPTFFTTARRRAEWEREIANRADETKTVRMTKVSEGGGSPLLAAQHQGLQDSETVGAVAIDSAGRLAAATSTGGRTCKLDGRIGDSPIIGSGTYASSEVAVSGTGWGEQFMKHVAAYDVAARMKYKSAAGAVTLQQAVHEVVNGVLGPGDGGIIAVDREYNISSQFNTEGMFRGEADHLEKFQVSIFKR</sequence>
<dbReference type="InterPro" id="IPR000246">
    <property type="entry name" value="Peptidase_T2"/>
</dbReference>
<evidence type="ECO:0000256" key="4">
    <source>
        <dbReference type="ARBA" id="ARBA00022670"/>
    </source>
</evidence>
<dbReference type="EMBL" id="BEGY01000121">
    <property type="protein sequence ID" value="GAX84286.1"/>
    <property type="molecule type" value="Genomic_DNA"/>
</dbReference>
<evidence type="ECO:0000256" key="6">
    <source>
        <dbReference type="ARBA" id="ARBA00022813"/>
    </source>
</evidence>
<dbReference type="GO" id="GO:0008798">
    <property type="term" value="F:beta-aspartyl-peptidase activity"/>
    <property type="evidence" value="ECO:0007669"/>
    <property type="project" value="UniProtKB-EC"/>
</dbReference>
<dbReference type="GO" id="GO:0006508">
    <property type="term" value="P:proteolysis"/>
    <property type="evidence" value="ECO:0007669"/>
    <property type="project" value="UniProtKB-KW"/>
</dbReference>
<evidence type="ECO:0000256" key="2">
    <source>
        <dbReference type="ARBA" id="ARBA00011601"/>
    </source>
</evidence>
<dbReference type="EC" id="3.4.19.5" evidence="3"/>
<feature type="site" description="Cleavage; by autolysis" evidence="9">
    <location>
        <begin position="199"/>
        <end position="200"/>
    </location>
</feature>
<dbReference type="InterPro" id="IPR029055">
    <property type="entry name" value="Ntn_hydrolases_N"/>
</dbReference>
<evidence type="ECO:0000256" key="5">
    <source>
        <dbReference type="ARBA" id="ARBA00022801"/>
    </source>
</evidence>
<evidence type="ECO:0000313" key="10">
    <source>
        <dbReference type="EMBL" id="GAX84286.1"/>
    </source>
</evidence>
<reference evidence="10 11" key="1">
    <citation type="submission" date="2017-08" db="EMBL/GenBank/DDBJ databases">
        <title>Acidophilic green algal genome provides insights into adaptation to an acidic environment.</title>
        <authorList>
            <person name="Hirooka S."/>
            <person name="Hirose Y."/>
            <person name="Kanesaki Y."/>
            <person name="Higuchi S."/>
            <person name="Fujiwara T."/>
            <person name="Onuma R."/>
            <person name="Era A."/>
            <person name="Ohbayashi R."/>
            <person name="Uzuka A."/>
            <person name="Nozaki H."/>
            <person name="Yoshikawa H."/>
            <person name="Miyagishima S.Y."/>
        </authorList>
    </citation>
    <scope>NUCLEOTIDE SEQUENCE [LARGE SCALE GENOMIC DNA]</scope>
    <source>
        <strain evidence="10 11">NIES-2499</strain>
    </source>
</reference>
<dbReference type="FunFam" id="3.60.20.30:FF:000001">
    <property type="entry name" value="Isoaspartyl peptidase/L-asparaginase"/>
    <property type="match status" value="1"/>
</dbReference>
<feature type="binding site" evidence="8">
    <location>
        <begin position="250"/>
        <end position="253"/>
    </location>
    <ligand>
        <name>substrate</name>
    </ligand>
</feature>
<protein>
    <recommendedName>
        <fullName evidence="3">beta-aspartyl-peptidase</fullName>
        <ecNumber evidence="3">3.4.19.5</ecNumber>
    </recommendedName>
</protein>
<comment type="caution">
    <text evidence="10">The sequence shown here is derived from an EMBL/GenBank/DDBJ whole genome shotgun (WGS) entry which is preliminary data.</text>
</comment>
<organism evidence="10 11">
    <name type="scientific">Chlamydomonas eustigma</name>
    <dbReference type="NCBI Taxonomy" id="1157962"/>
    <lineage>
        <taxon>Eukaryota</taxon>
        <taxon>Viridiplantae</taxon>
        <taxon>Chlorophyta</taxon>
        <taxon>core chlorophytes</taxon>
        <taxon>Chlorophyceae</taxon>
        <taxon>CS clade</taxon>
        <taxon>Chlamydomonadales</taxon>
        <taxon>Chlamydomonadaceae</taxon>
        <taxon>Chlamydomonas</taxon>
    </lineage>
</organism>